<dbReference type="PANTHER" id="PTHR11801">
    <property type="entry name" value="SIGNAL TRANSDUCER AND ACTIVATOR OF TRANSCRIPTION"/>
    <property type="match status" value="1"/>
</dbReference>
<dbReference type="OMA" id="WIEEQNC"/>
<dbReference type="GO" id="GO:0007165">
    <property type="term" value="P:signal transduction"/>
    <property type="evidence" value="ECO:0007669"/>
    <property type="project" value="InterPro"/>
</dbReference>
<dbReference type="Gene3D" id="1.10.532.10">
    <property type="entry name" value="STAT transcription factor, N-terminal domain"/>
    <property type="match status" value="1"/>
</dbReference>
<reference evidence="3" key="2">
    <citation type="submission" date="2025-09" db="UniProtKB">
        <authorList>
            <consortium name="Ensembl"/>
        </authorList>
    </citation>
    <scope>IDENTIFICATION</scope>
</reference>
<name>A0A670YQ60_PSETE</name>
<reference evidence="3" key="1">
    <citation type="submission" date="2025-08" db="UniProtKB">
        <authorList>
            <consortium name="Ensembl"/>
        </authorList>
    </citation>
    <scope>IDENTIFICATION</scope>
</reference>
<evidence type="ECO:0000313" key="4">
    <source>
        <dbReference type="Proteomes" id="UP000472273"/>
    </source>
</evidence>
<dbReference type="InterPro" id="IPR001217">
    <property type="entry name" value="STAT"/>
</dbReference>
<feature type="domain" description="STAT transcription factor protein interaction" evidence="2">
    <location>
        <begin position="2"/>
        <end position="47"/>
    </location>
</feature>
<evidence type="ECO:0000259" key="2">
    <source>
        <dbReference type="Pfam" id="PF02865"/>
    </source>
</evidence>
<evidence type="ECO:0000256" key="1">
    <source>
        <dbReference type="ARBA" id="ARBA00022999"/>
    </source>
</evidence>
<dbReference type="GO" id="GO:0003700">
    <property type="term" value="F:DNA-binding transcription factor activity"/>
    <property type="evidence" value="ECO:0007669"/>
    <property type="project" value="InterPro"/>
</dbReference>
<dbReference type="Pfam" id="PF02865">
    <property type="entry name" value="STAT_int"/>
    <property type="match status" value="1"/>
</dbReference>
<evidence type="ECO:0000313" key="3">
    <source>
        <dbReference type="Ensembl" id="ENSPTXP00000010721.1"/>
    </source>
</evidence>
<dbReference type="AlphaFoldDB" id="A0A670YQ60"/>
<dbReference type="Ensembl" id="ENSPTXT00000011076.1">
    <property type="protein sequence ID" value="ENSPTXP00000010721.1"/>
    <property type="gene ID" value="ENSPTXG00000007587.1"/>
</dbReference>
<keyword evidence="1" id="KW-0727">SH2 domain</keyword>
<dbReference type="InterPro" id="IPR013799">
    <property type="entry name" value="STAT_TF_prot_interaction"/>
</dbReference>
<proteinExistence type="predicted"/>
<dbReference type="SUPFAM" id="SSF48092">
    <property type="entry name" value="Transcription factor STAT-4 N-domain"/>
    <property type="match status" value="1"/>
</dbReference>
<organism evidence="3 4">
    <name type="scientific">Pseudonaja textilis</name>
    <name type="common">Eastern brown snake</name>
    <dbReference type="NCBI Taxonomy" id="8673"/>
    <lineage>
        <taxon>Eukaryota</taxon>
        <taxon>Metazoa</taxon>
        <taxon>Chordata</taxon>
        <taxon>Craniata</taxon>
        <taxon>Vertebrata</taxon>
        <taxon>Euteleostomi</taxon>
        <taxon>Lepidosauria</taxon>
        <taxon>Squamata</taxon>
        <taxon>Bifurcata</taxon>
        <taxon>Unidentata</taxon>
        <taxon>Episquamata</taxon>
        <taxon>Toxicofera</taxon>
        <taxon>Serpentes</taxon>
        <taxon>Colubroidea</taxon>
        <taxon>Elapidae</taxon>
        <taxon>Hydrophiinae</taxon>
        <taxon>Pseudonaja</taxon>
    </lineage>
</organism>
<sequence length="58" mass="7053">MSQWQRIQMLDKVHMDQIDLLYSEDTLPMEVRQYLAYWIEEQNCVKSTDCFNITKSVH</sequence>
<dbReference type="Proteomes" id="UP000472273">
    <property type="component" value="Unplaced"/>
</dbReference>
<accession>A0A670YQ60</accession>
<keyword evidence="4" id="KW-1185">Reference proteome</keyword>
<dbReference type="InterPro" id="IPR036535">
    <property type="entry name" value="STAT_N_sf"/>
</dbReference>
<protein>
    <recommendedName>
        <fullName evidence="2">STAT transcription factor protein interaction domain-containing protein</fullName>
    </recommendedName>
</protein>